<evidence type="ECO:0000313" key="5">
    <source>
        <dbReference type="EMBL" id="GAI03376.1"/>
    </source>
</evidence>
<evidence type="ECO:0000259" key="4">
    <source>
        <dbReference type="PROSITE" id="PS50991"/>
    </source>
</evidence>
<comment type="caution">
    <text evidence="5">The sequence shown here is derived from an EMBL/GenBank/DDBJ whole genome shotgun (WGS) entry which is preliminary data.</text>
</comment>
<dbReference type="GO" id="GO:0046872">
    <property type="term" value="F:metal ion binding"/>
    <property type="evidence" value="ECO:0007669"/>
    <property type="project" value="UniProtKB-KW"/>
</dbReference>
<proteinExistence type="inferred from homology"/>
<sequence length="169" mass="18777">PINLGWEFAQRLLEMGADDIEHADHDGQATPDSVYRYFCEVLDRMPDPSKHVFHHHMTRGWGIANILAAMQAGIVRFETCLGGLGGQPANFLDDCPVMGTGRYYYADPTQAGLVPTEDLVVMLDEMKIGHGLDVDKVLDMGKMVERIFGRRLRSQCVTTGRIPKAPTGF</sequence>
<comment type="similarity">
    <text evidence="1">Belongs to the HMG-CoA lyase family.</text>
</comment>
<dbReference type="InterPro" id="IPR000891">
    <property type="entry name" value="PYR_CT"/>
</dbReference>
<reference evidence="5" key="1">
    <citation type="journal article" date="2014" name="Front. Microbiol.">
        <title>High frequency of phylogenetically diverse reductive dehalogenase-homologous genes in deep subseafloor sedimentary metagenomes.</title>
        <authorList>
            <person name="Kawai M."/>
            <person name="Futagami T."/>
            <person name="Toyoda A."/>
            <person name="Takaki Y."/>
            <person name="Nishi S."/>
            <person name="Hori S."/>
            <person name="Arai W."/>
            <person name="Tsubouchi T."/>
            <person name="Morono Y."/>
            <person name="Uchiyama I."/>
            <person name="Ito T."/>
            <person name="Fujiyama A."/>
            <person name="Inagaki F."/>
            <person name="Takami H."/>
        </authorList>
    </citation>
    <scope>NUCLEOTIDE SEQUENCE</scope>
    <source>
        <strain evidence="5">Expedition CK06-06</strain>
    </source>
</reference>
<dbReference type="PANTHER" id="PTHR42738:SF7">
    <property type="entry name" value="HYDROXYMETHYLGLUTARYL-COA LYASE"/>
    <property type="match status" value="1"/>
</dbReference>
<evidence type="ECO:0000256" key="3">
    <source>
        <dbReference type="ARBA" id="ARBA00023239"/>
    </source>
</evidence>
<organism evidence="5">
    <name type="scientific">marine sediment metagenome</name>
    <dbReference type="NCBI Taxonomy" id="412755"/>
    <lineage>
        <taxon>unclassified sequences</taxon>
        <taxon>metagenomes</taxon>
        <taxon>ecological metagenomes</taxon>
    </lineage>
</organism>
<dbReference type="PANTHER" id="PTHR42738">
    <property type="entry name" value="HYDROXYMETHYLGLUTARYL-COA LYASE"/>
    <property type="match status" value="1"/>
</dbReference>
<dbReference type="GO" id="GO:0046951">
    <property type="term" value="P:ketone body biosynthetic process"/>
    <property type="evidence" value="ECO:0007669"/>
    <property type="project" value="TreeGrafter"/>
</dbReference>
<keyword evidence="2" id="KW-0479">Metal-binding</keyword>
<dbReference type="InterPro" id="IPR043594">
    <property type="entry name" value="HMGL"/>
</dbReference>
<gene>
    <name evidence="5" type="ORF">S06H3_14450</name>
</gene>
<dbReference type="EMBL" id="BARV01007069">
    <property type="protein sequence ID" value="GAI03376.1"/>
    <property type="molecule type" value="Genomic_DNA"/>
</dbReference>
<evidence type="ECO:0000256" key="2">
    <source>
        <dbReference type="ARBA" id="ARBA00022723"/>
    </source>
</evidence>
<dbReference type="AlphaFoldDB" id="X1LC00"/>
<name>X1LC00_9ZZZZ</name>
<dbReference type="SUPFAM" id="SSF51569">
    <property type="entry name" value="Aldolase"/>
    <property type="match status" value="1"/>
</dbReference>
<protein>
    <recommendedName>
        <fullName evidence="4">Pyruvate carboxyltransferase domain-containing protein</fullName>
    </recommendedName>
</protein>
<feature type="non-terminal residue" evidence="5">
    <location>
        <position position="1"/>
    </location>
</feature>
<dbReference type="InterPro" id="IPR013785">
    <property type="entry name" value="Aldolase_TIM"/>
</dbReference>
<dbReference type="Pfam" id="PF00682">
    <property type="entry name" value="HMGL-like"/>
    <property type="match status" value="1"/>
</dbReference>
<dbReference type="GO" id="GO:0004419">
    <property type="term" value="F:hydroxymethylglutaryl-CoA lyase activity"/>
    <property type="evidence" value="ECO:0007669"/>
    <property type="project" value="TreeGrafter"/>
</dbReference>
<dbReference type="PROSITE" id="PS50991">
    <property type="entry name" value="PYR_CT"/>
    <property type="match status" value="1"/>
</dbReference>
<dbReference type="GO" id="GO:0006552">
    <property type="term" value="P:L-leucine catabolic process"/>
    <property type="evidence" value="ECO:0007669"/>
    <property type="project" value="TreeGrafter"/>
</dbReference>
<dbReference type="Gene3D" id="3.20.20.70">
    <property type="entry name" value="Aldolase class I"/>
    <property type="match status" value="1"/>
</dbReference>
<feature type="domain" description="Pyruvate carboxyltransferase" evidence="4">
    <location>
        <begin position="1"/>
        <end position="138"/>
    </location>
</feature>
<keyword evidence="3" id="KW-0456">Lyase</keyword>
<accession>X1LC00</accession>
<evidence type="ECO:0000256" key="1">
    <source>
        <dbReference type="ARBA" id="ARBA00009405"/>
    </source>
</evidence>